<feature type="domain" description="DUF4592" evidence="2">
    <location>
        <begin position="172"/>
        <end position="288"/>
    </location>
</feature>
<feature type="region of interest" description="Disordered" evidence="1">
    <location>
        <begin position="172"/>
        <end position="257"/>
    </location>
</feature>
<feature type="region of interest" description="Disordered" evidence="1">
    <location>
        <begin position="1"/>
        <end position="24"/>
    </location>
</feature>
<feature type="region of interest" description="Disordered" evidence="1">
    <location>
        <begin position="641"/>
        <end position="666"/>
    </location>
</feature>
<dbReference type="InterPro" id="IPR052853">
    <property type="entry name" value="Actin_dynamics_regulator"/>
</dbReference>
<evidence type="ECO:0000313" key="3">
    <source>
        <dbReference type="EMBL" id="KAG7488860.1"/>
    </source>
</evidence>
<dbReference type="Pfam" id="PF15262">
    <property type="entry name" value="DUF4592"/>
    <property type="match status" value="1"/>
</dbReference>
<feature type="region of interest" description="Disordered" evidence="1">
    <location>
        <begin position="798"/>
        <end position="1134"/>
    </location>
</feature>
<dbReference type="Proteomes" id="UP001046870">
    <property type="component" value="Chromosome 2"/>
</dbReference>
<dbReference type="PANTHER" id="PTHR47574">
    <property type="entry name" value="CANCER-RELATED REGULATOR OF ACTIN DYNAMICS"/>
    <property type="match status" value="1"/>
</dbReference>
<name>A0A9D3QHV5_MEGAT</name>
<feature type="compositionally biased region" description="Basic and acidic residues" evidence="1">
    <location>
        <begin position="312"/>
        <end position="326"/>
    </location>
</feature>
<feature type="compositionally biased region" description="Pro residues" evidence="1">
    <location>
        <begin position="949"/>
        <end position="961"/>
    </location>
</feature>
<feature type="compositionally biased region" description="Polar residues" evidence="1">
    <location>
        <begin position="1105"/>
        <end position="1132"/>
    </location>
</feature>
<comment type="caution">
    <text evidence="3">The sequence shown here is derived from an EMBL/GenBank/DDBJ whole genome shotgun (WGS) entry which is preliminary data.</text>
</comment>
<feature type="compositionally biased region" description="Basic residues" evidence="1">
    <location>
        <begin position="272"/>
        <end position="291"/>
    </location>
</feature>
<feature type="region of interest" description="Disordered" evidence="1">
    <location>
        <begin position="103"/>
        <end position="123"/>
    </location>
</feature>
<dbReference type="GO" id="GO:0030277">
    <property type="term" value="P:maintenance of gastrointestinal epithelium"/>
    <property type="evidence" value="ECO:0007669"/>
    <property type="project" value="TreeGrafter"/>
</dbReference>
<gene>
    <name evidence="3" type="ORF">MATL_G00038980</name>
</gene>
<feature type="compositionally biased region" description="Basic and acidic residues" evidence="1">
    <location>
        <begin position="337"/>
        <end position="516"/>
    </location>
</feature>
<feature type="compositionally biased region" description="Basic and acidic residues" evidence="1">
    <location>
        <begin position="974"/>
        <end position="987"/>
    </location>
</feature>
<feature type="region of interest" description="Disordered" evidence="1">
    <location>
        <begin position="43"/>
        <end position="88"/>
    </location>
</feature>
<feature type="region of interest" description="Disordered" evidence="1">
    <location>
        <begin position="271"/>
        <end position="534"/>
    </location>
</feature>
<keyword evidence="4" id="KW-1185">Reference proteome</keyword>
<evidence type="ECO:0000259" key="2">
    <source>
        <dbReference type="Pfam" id="PF15262"/>
    </source>
</evidence>
<organism evidence="3 4">
    <name type="scientific">Megalops atlanticus</name>
    <name type="common">Tarpon</name>
    <name type="synonym">Clupea gigantea</name>
    <dbReference type="NCBI Taxonomy" id="7932"/>
    <lineage>
        <taxon>Eukaryota</taxon>
        <taxon>Metazoa</taxon>
        <taxon>Chordata</taxon>
        <taxon>Craniata</taxon>
        <taxon>Vertebrata</taxon>
        <taxon>Euteleostomi</taxon>
        <taxon>Actinopterygii</taxon>
        <taxon>Neopterygii</taxon>
        <taxon>Teleostei</taxon>
        <taxon>Elopiformes</taxon>
        <taxon>Megalopidae</taxon>
        <taxon>Megalops</taxon>
    </lineage>
</organism>
<accession>A0A9D3QHV5</accession>
<evidence type="ECO:0000256" key="1">
    <source>
        <dbReference type="SAM" id="MobiDB-lite"/>
    </source>
</evidence>
<dbReference type="AlphaFoldDB" id="A0A9D3QHV5"/>
<feature type="compositionally biased region" description="Polar residues" evidence="1">
    <location>
        <begin position="768"/>
        <end position="779"/>
    </location>
</feature>
<feature type="compositionally biased region" description="Basic and acidic residues" evidence="1">
    <location>
        <begin position="524"/>
        <end position="534"/>
    </location>
</feature>
<proteinExistence type="predicted"/>
<reference evidence="3" key="1">
    <citation type="submission" date="2021-01" db="EMBL/GenBank/DDBJ databases">
        <authorList>
            <person name="Zahm M."/>
            <person name="Roques C."/>
            <person name="Cabau C."/>
            <person name="Klopp C."/>
            <person name="Donnadieu C."/>
            <person name="Jouanno E."/>
            <person name="Lampietro C."/>
            <person name="Louis A."/>
            <person name="Herpin A."/>
            <person name="Echchiki A."/>
            <person name="Berthelot C."/>
            <person name="Parey E."/>
            <person name="Roest-Crollius H."/>
            <person name="Braasch I."/>
            <person name="Postlethwait J."/>
            <person name="Bobe J."/>
            <person name="Montfort J."/>
            <person name="Bouchez O."/>
            <person name="Begum T."/>
            <person name="Mejri S."/>
            <person name="Adams A."/>
            <person name="Chen W.-J."/>
            <person name="Guiguen Y."/>
        </authorList>
    </citation>
    <scope>NUCLEOTIDE SEQUENCE</scope>
    <source>
        <strain evidence="3">YG-15Mar2019-1</strain>
        <tissue evidence="3">Brain</tissue>
    </source>
</reference>
<sequence>MAGTDPGRIPRLRNGAAVRDAAPLHSRSYRGSILRVCLEARAPAASATQRGRSAVCRSAAETQSRLEHKGTRRRRADGENRALSEQRRQGKFQPFRKLFGKRKKKVSESSFEEAKLRDNQPNGDVCNGLSSEEEETHQHLSVIVAEEAVTGQTMSQDNVSDKVRNLQRQIAQSIRFGPKPAPLRESEGAAGSSDEEEALRSPVQVLAQVEAEPAQSEGDQGGVSQPVQAAAGSGTPVKSPRSRRALPPGGTIESINLDAIPASVSRLDNTAARHKLSVKPKNQRVSRKHRRLTQDVQDVSFPEALQEEPESQADRENAIRPHKQEEPWSPQQPVDKLPQESKKQRMQEEGQRGLTDLEEKKQREEEEKKRQEEERERQMMEEERERQRKEEEERENQRREEEERERLRREEEERERQRKEEEEEERERQRKEEEERERQRREEDEKRRQEVERQRIWELEDQRQQEEEKQREEEERKQQEKEEEEERRMREQEELRREAEKRKEEQEREAERRAGAEEGTDPGEQQRRAEELRWREMEERQRPFSFKVSSGEKQILFQKVNLTPVTPFSQQGSAAYTKEPKASAAGGADSPALASSLYVPHTAILVTGAQLCGAAVNLNQIKDPACKSLLGLAEDKKAMAIQPVKSSTKTSPERRSGTGKTKSLNECSADQASAAVLAEWASIRSKIFKGAEAGKFQEKDIWQQSRPTSEDLNQKPFSHTNLRKTMSANAKFSITPARRKFPDANRPSEGLRWGDQVEAWAEPPSPGSQPTGGKAQTHSAKAVRIADATEGCVFAKDLPSFLVPSPPPGSPKARPLSEALNPAESEGSSPESKEDTEQKQTGEEKPSPFGVKLRRTNYSLRFHSEPTEKRKKRYSAGDSFDGVPVPLTPADSDASVFSGPTSPLRDSGRKPPQRTPARVQPAGPLIPASCSDSEKLSSRPPLYQKPSVAPKPPTATPPPSPLSRMGRGGPSDSAVERDPGETEEHSVKNAPQDQHSRQEEAEIREKRSFFPSINIPWREKGDRRAELRREKPSLQSRHSLDSVRMQEKETGPLGRGQEKEAGPMWITLALQKQKGFRDQQLSREERRHMREVKLAEKQAKDRESSMLTSPTDTQDNSTSSATPKLPPQQQARPDTLLTRFERREQLRKANTLPNSITVEIADSTSPSAKEVTKRFPASDSVQVSTEPAWLALAKRKAKAWSDCPQIIK</sequence>
<feature type="compositionally biased region" description="Basic and acidic residues" evidence="1">
    <location>
        <begin position="1075"/>
        <end position="1104"/>
    </location>
</feature>
<dbReference type="EMBL" id="JAFDVH010000002">
    <property type="protein sequence ID" value="KAG7488860.1"/>
    <property type="molecule type" value="Genomic_DNA"/>
</dbReference>
<feature type="compositionally biased region" description="Basic and acidic residues" evidence="1">
    <location>
        <begin position="831"/>
        <end position="846"/>
    </location>
</feature>
<feature type="compositionally biased region" description="Basic and acidic residues" evidence="1">
    <location>
        <begin position="1017"/>
        <end position="1061"/>
    </location>
</feature>
<dbReference type="InterPro" id="IPR028030">
    <property type="entry name" value="DUF4592"/>
</dbReference>
<feature type="compositionally biased region" description="Basic and acidic residues" evidence="1">
    <location>
        <begin position="76"/>
        <end position="88"/>
    </location>
</feature>
<dbReference type="GO" id="GO:2000813">
    <property type="term" value="P:negative regulation of barbed-end actin filament capping"/>
    <property type="evidence" value="ECO:0007669"/>
    <property type="project" value="TreeGrafter"/>
</dbReference>
<feature type="region of interest" description="Disordered" evidence="1">
    <location>
        <begin position="759"/>
        <end position="782"/>
    </location>
</feature>
<evidence type="ECO:0000313" key="4">
    <source>
        <dbReference type="Proteomes" id="UP001046870"/>
    </source>
</evidence>
<dbReference type="PANTHER" id="PTHR47574:SF3">
    <property type="entry name" value="CAPPING PROTEIN-INHIBITING REGULATOR OF ACTIN DYNAMICS"/>
    <property type="match status" value="1"/>
</dbReference>
<dbReference type="OrthoDB" id="9905722at2759"/>
<protein>
    <recommendedName>
        <fullName evidence="2">DUF4592 domain-containing protein</fullName>
    </recommendedName>
</protein>
<feature type="compositionally biased region" description="Basic and acidic residues" evidence="1">
    <location>
        <begin position="994"/>
        <end position="1008"/>
    </location>
</feature>